<keyword evidence="1" id="KW-0472">Membrane</keyword>
<dbReference type="EMBL" id="MFUO01000004">
    <property type="protein sequence ID" value="OGI84262.1"/>
    <property type="molecule type" value="Genomic_DNA"/>
</dbReference>
<organism evidence="2 3">
    <name type="scientific">Candidatus Nomurabacteria bacterium RIFCSPLOWO2_01_FULL_33_17</name>
    <dbReference type="NCBI Taxonomy" id="1801764"/>
    <lineage>
        <taxon>Bacteria</taxon>
        <taxon>Candidatus Nomuraibacteriota</taxon>
    </lineage>
</organism>
<evidence type="ECO:0000313" key="3">
    <source>
        <dbReference type="Proteomes" id="UP000178184"/>
    </source>
</evidence>
<gene>
    <name evidence="2" type="ORF">A2903_00090</name>
</gene>
<feature type="transmembrane region" description="Helical" evidence="1">
    <location>
        <begin position="213"/>
        <end position="231"/>
    </location>
</feature>
<name>A0A1F6WQR9_9BACT</name>
<dbReference type="Proteomes" id="UP000178184">
    <property type="component" value="Unassembled WGS sequence"/>
</dbReference>
<reference evidence="2 3" key="1">
    <citation type="journal article" date="2016" name="Nat. Commun.">
        <title>Thousands of microbial genomes shed light on interconnected biogeochemical processes in an aquifer system.</title>
        <authorList>
            <person name="Anantharaman K."/>
            <person name="Brown C.T."/>
            <person name="Hug L.A."/>
            <person name="Sharon I."/>
            <person name="Castelle C.J."/>
            <person name="Probst A.J."/>
            <person name="Thomas B.C."/>
            <person name="Singh A."/>
            <person name="Wilkins M.J."/>
            <person name="Karaoz U."/>
            <person name="Brodie E.L."/>
            <person name="Williams K.H."/>
            <person name="Hubbard S.S."/>
            <person name="Banfield J.F."/>
        </authorList>
    </citation>
    <scope>NUCLEOTIDE SEQUENCE [LARGE SCALE GENOMIC DNA]</scope>
</reference>
<dbReference type="AlphaFoldDB" id="A0A1F6WQR9"/>
<proteinExistence type="predicted"/>
<feature type="transmembrane region" description="Helical" evidence="1">
    <location>
        <begin position="188"/>
        <end position="207"/>
    </location>
</feature>
<feature type="transmembrane region" description="Helical" evidence="1">
    <location>
        <begin position="56"/>
        <end position="80"/>
    </location>
</feature>
<protein>
    <recommendedName>
        <fullName evidence="4">Glycerophosphoryl diester phosphodiesterase membrane domain-containing protein</fullName>
    </recommendedName>
</protein>
<keyword evidence="1" id="KW-0812">Transmembrane</keyword>
<keyword evidence="1" id="KW-1133">Transmembrane helix</keyword>
<sequence length="275" mass="30468">MNTQNLSSKEIYSFGFKNAKKHFWSFLVLFLVYLVASFIFMPKIKEDETISLFQGILYIIGYIISIYLMMSMYSATLKIVRGYEVKMKDFFTWPKTGLKTLWTCVVSVLVLLPAIFVGGLLFGFLGAFGLMAGNAIAVIIAIIIGLVLLIITVHLAIRVSFSKYYTLDTGSWAIASIKKSFELTKGRVWSLLGLVIIGLLIEILGLIAIFIGLLWAIPTVLIAQVYIYHLLMGGKENQLMEDRSVAPIVPQPSELPARSLANGIVADSVINNPTA</sequence>
<dbReference type="STRING" id="1801764.A2903_00090"/>
<feature type="transmembrane region" description="Helical" evidence="1">
    <location>
        <begin position="23"/>
        <end position="44"/>
    </location>
</feature>
<evidence type="ECO:0000313" key="2">
    <source>
        <dbReference type="EMBL" id="OGI84262.1"/>
    </source>
</evidence>
<evidence type="ECO:0008006" key="4">
    <source>
        <dbReference type="Google" id="ProtNLM"/>
    </source>
</evidence>
<feature type="transmembrane region" description="Helical" evidence="1">
    <location>
        <begin position="101"/>
        <end position="129"/>
    </location>
</feature>
<comment type="caution">
    <text evidence="2">The sequence shown here is derived from an EMBL/GenBank/DDBJ whole genome shotgun (WGS) entry which is preliminary data.</text>
</comment>
<feature type="transmembrane region" description="Helical" evidence="1">
    <location>
        <begin position="135"/>
        <end position="157"/>
    </location>
</feature>
<evidence type="ECO:0000256" key="1">
    <source>
        <dbReference type="SAM" id="Phobius"/>
    </source>
</evidence>
<accession>A0A1F6WQR9</accession>